<evidence type="ECO:0000313" key="2">
    <source>
        <dbReference type="EMBL" id="KAF8433046.1"/>
    </source>
</evidence>
<protein>
    <recommendedName>
        <fullName evidence="1">F-box domain-containing protein</fullName>
    </recommendedName>
</protein>
<evidence type="ECO:0000259" key="1">
    <source>
        <dbReference type="Pfam" id="PF12937"/>
    </source>
</evidence>
<reference evidence="2" key="1">
    <citation type="submission" date="2019-10" db="EMBL/GenBank/DDBJ databases">
        <authorList>
            <consortium name="DOE Joint Genome Institute"/>
            <person name="Kuo A."/>
            <person name="Miyauchi S."/>
            <person name="Kiss E."/>
            <person name="Drula E."/>
            <person name="Kohler A."/>
            <person name="Sanchez-Garcia M."/>
            <person name="Andreopoulos B."/>
            <person name="Barry K.W."/>
            <person name="Bonito G."/>
            <person name="Buee M."/>
            <person name="Carver A."/>
            <person name="Chen C."/>
            <person name="Cichocki N."/>
            <person name="Clum A."/>
            <person name="Culley D."/>
            <person name="Crous P.W."/>
            <person name="Fauchery L."/>
            <person name="Girlanda M."/>
            <person name="Hayes R."/>
            <person name="Keri Z."/>
            <person name="LaButti K."/>
            <person name="Lipzen A."/>
            <person name="Lombard V."/>
            <person name="Magnuson J."/>
            <person name="Maillard F."/>
            <person name="Morin E."/>
            <person name="Murat C."/>
            <person name="Nolan M."/>
            <person name="Ohm R."/>
            <person name="Pangilinan J."/>
            <person name="Pereira M."/>
            <person name="Perotto S."/>
            <person name="Peter M."/>
            <person name="Riley R."/>
            <person name="Sitrit Y."/>
            <person name="Stielow B."/>
            <person name="Szollosi G."/>
            <person name="Zifcakova L."/>
            <person name="Stursova M."/>
            <person name="Spatafora J.W."/>
            <person name="Tedersoo L."/>
            <person name="Vaario L.-M."/>
            <person name="Yamada A."/>
            <person name="Yan M."/>
            <person name="Wang P."/>
            <person name="Xu J."/>
            <person name="Bruns T."/>
            <person name="Baldrian P."/>
            <person name="Vilgalys R."/>
            <person name="Henrissat B."/>
            <person name="Grigoriev I.V."/>
            <person name="Hibbett D."/>
            <person name="Nagy L.G."/>
            <person name="Martin F.M."/>
        </authorList>
    </citation>
    <scope>NUCLEOTIDE SEQUENCE</scope>
    <source>
        <strain evidence="2">BED1</strain>
    </source>
</reference>
<dbReference type="EMBL" id="WHUW01000037">
    <property type="protein sequence ID" value="KAF8433046.1"/>
    <property type="molecule type" value="Genomic_DNA"/>
</dbReference>
<dbReference type="InterPro" id="IPR001810">
    <property type="entry name" value="F-box_dom"/>
</dbReference>
<dbReference type="SUPFAM" id="SSF81383">
    <property type="entry name" value="F-box domain"/>
    <property type="match status" value="1"/>
</dbReference>
<dbReference type="Gene3D" id="1.20.1280.50">
    <property type="match status" value="1"/>
</dbReference>
<gene>
    <name evidence="2" type="ORF">L210DRAFT_3557445</name>
</gene>
<dbReference type="SUPFAM" id="SSF52047">
    <property type="entry name" value="RNI-like"/>
    <property type="match status" value="1"/>
</dbReference>
<dbReference type="Proteomes" id="UP001194468">
    <property type="component" value="Unassembled WGS sequence"/>
</dbReference>
<proteinExistence type="predicted"/>
<dbReference type="InterPro" id="IPR032675">
    <property type="entry name" value="LRR_dom_sf"/>
</dbReference>
<accession>A0AAD4BKB0</accession>
<evidence type="ECO:0000313" key="3">
    <source>
        <dbReference type="Proteomes" id="UP001194468"/>
    </source>
</evidence>
<name>A0AAD4BKB0_BOLED</name>
<comment type="caution">
    <text evidence="2">The sequence shown here is derived from an EMBL/GenBank/DDBJ whole genome shotgun (WGS) entry which is preliminary data.</text>
</comment>
<feature type="domain" description="F-box" evidence="1">
    <location>
        <begin position="32"/>
        <end position="92"/>
    </location>
</feature>
<sequence>METVALAVEEVMGQKSALSNFYAPWNARPFIFRLPTEILEDIFIQCASDYHCEHNDGSPTSDAPSWVNVSYVCHHWRHVALNCATIWTYVFITSSRWTEELLARSRQASLKIRISLPDDTIPQLENTQAVEKVMDHLERIQELCVDVSEPYDKQVLPKLSSRAPRLQTLQITLDDPSLEWPSSLFAGVPPALHTLDLSFCSVRLSSFKLNALTTLSLHDVPDRFRQNIEEFLAVMSYMKDLEHLYLDHALTSATGFLSSAVFRTFEKIDSPHLSHLLIGAPLSTTVALLSCVNIPSKTAVKLECHSEPDCPFHNYAVLCSLFTQRCSMTKDHALSSSTILSLDIVIFEGLTAATLTFSPSERNFNDELDEAWDSNIPLRINVDLSENDGDRIISNICCSMSLSNVRSLRVIQPPFSPGFWRRMLGHLRDIRYIELYGANMPDLSVLSLADLTTDEGARNQDGLAAADRGQSHILAPNLEELMLEWITFLPEGDSDLPEPAITRHSLLDALSTRQGPHGRLTMTRCAIGNSDPFDSGMVWGDGGIHVVYDSENNEE</sequence>
<keyword evidence="3" id="KW-1185">Reference proteome</keyword>
<organism evidence="2 3">
    <name type="scientific">Boletus edulis BED1</name>
    <dbReference type="NCBI Taxonomy" id="1328754"/>
    <lineage>
        <taxon>Eukaryota</taxon>
        <taxon>Fungi</taxon>
        <taxon>Dikarya</taxon>
        <taxon>Basidiomycota</taxon>
        <taxon>Agaricomycotina</taxon>
        <taxon>Agaricomycetes</taxon>
        <taxon>Agaricomycetidae</taxon>
        <taxon>Boletales</taxon>
        <taxon>Boletineae</taxon>
        <taxon>Boletaceae</taxon>
        <taxon>Boletoideae</taxon>
        <taxon>Boletus</taxon>
    </lineage>
</organism>
<reference evidence="2" key="2">
    <citation type="journal article" date="2020" name="Nat. Commun.">
        <title>Large-scale genome sequencing of mycorrhizal fungi provides insights into the early evolution of symbiotic traits.</title>
        <authorList>
            <person name="Miyauchi S."/>
            <person name="Kiss E."/>
            <person name="Kuo A."/>
            <person name="Drula E."/>
            <person name="Kohler A."/>
            <person name="Sanchez-Garcia M."/>
            <person name="Morin E."/>
            <person name="Andreopoulos B."/>
            <person name="Barry K.W."/>
            <person name="Bonito G."/>
            <person name="Buee M."/>
            <person name="Carver A."/>
            <person name="Chen C."/>
            <person name="Cichocki N."/>
            <person name="Clum A."/>
            <person name="Culley D."/>
            <person name="Crous P.W."/>
            <person name="Fauchery L."/>
            <person name="Girlanda M."/>
            <person name="Hayes R.D."/>
            <person name="Keri Z."/>
            <person name="LaButti K."/>
            <person name="Lipzen A."/>
            <person name="Lombard V."/>
            <person name="Magnuson J."/>
            <person name="Maillard F."/>
            <person name="Murat C."/>
            <person name="Nolan M."/>
            <person name="Ohm R.A."/>
            <person name="Pangilinan J."/>
            <person name="Pereira M.F."/>
            <person name="Perotto S."/>
            <person name="Peter M."/>
            <person name="Pfister S."/>
            <person name="Riley R."/>
            <person name="Sitrit Y."/>
            <person name="Stielow J.B."/>
            <person name="Szollosi G."/>
            <person name="Zifcakova L."/>
            <person name="Stursova M."/>
            <person name="Spatafora J.W."/>
            <person name="Tedersoo L."/>
            <person name="Vaario L.M."/>
            <person name="Yamada A."/>
            <person name="Yan M."/>
            <person name="Wang P."/>
            <person name="Xu J."/>
            <person name="Bruns T."/>
            <person name="Baldrian P."/>
            <person name="Vilgalys R."/>
            <person name="Dunand C."/>
            <person name="Henrissat B."/>
            <person name="Grigoriev I.V."/>
            <person name="Hibbett D."/>
            <person name="Nagy L.G."/>
            <person name="Martin F.M."/>
        </authorList>
    </citation>
    <scope>NUCLEOTIDE SEQUENCE</scope>
    <source>
        <strain evidence="2">BED1</strain>
    </source>
</reference>
<dbReference type="Pfam" id="PF12937">
    <property type="entry name" value="F-box-like"/>
    <property type="match status" value="1"/>
</dbReference>
<dbReference type="InterPro" id="IPR036047">
    <property type="entry name" value="F-box-like_dom_sf"/>
</dbReference>
<dbReference type="AlphaFoldDB" id="A0AAD4BKB0"/>
<dbReference type="Gene3D" id="3.80.10.10">
    <property type="entry name" value="Ribonuclease Inhibitor"/>
    <property type="match status" value="1"/>
</dbReference>